<feature type="domain" description="C2H2-type" evidence="1">
    <location>
        <begin position="128"/>
        <end position="148"/>
    </location>
</feature>
<protein>
    <recommendedName>
        <fullName evidence="1">C2H2-type domain-containing protein</fullName>
    </recommendedName>
</protein>
<evidence type="ECO:0000259" key="1">
    <source>
        <dbReference type="PROSITE" id="PS00028"/>
    </source>
</evidence>
<sequence>MLKEKDNEKPESGPYKGEPWNRCYNCNLYFTTLPAARAHFTAPASHCTDFWCRRCERVFKSARAREEHYTHNWVHWRCGVDGCTYDGWTVGAQERHWRKSGHKVECMGCQSWFEEEWWAEHVAAVSACKVCGVHCDDDDARIEHEREHETEPAAVHTCIGHCGREFPTIGGMYIHLESGACDSTITSQDVTRTFALHPHAEMLLVADRKAVLQLILTGEEPLIAPFKCPGEQCGEVFERFSGFLQHAETARCGFSFSRSGDNNSMLTHMDTHLFLDTAIARISRMEGAIRSGIQVLAIPPEHPRERKGATMPNADRMRGFFALVTKSIQTCMREVIFTPSTTDEARGVLKIRIPRAFARELGELERAYERAMKAYAEAVLEVRQPHGDLIVYFQATKASLPAWEFLRDVGQLVRVMRVTVEWQQTL</sequence>
<reference evidence="2 3" key="1">
    <citation type="submission" date="2019-10" db="EMBL/GenBank/DDBJ databases">
        <authorList>
            <person name="Palmer J.M."/>
        </authorList>
    </citation>
    <scope>NUCLEOTIDE SEQUENCE [LARGE SCALE GENOMIC DNA]</scope>
    <source>
        <strain evidence="2 3">TWF696</strain>
    </source>
</reference>
<proteinExistence type="predicted"/>
<name>A0AAV9UYP5_9PEZI</name>
<dbReference type="InterPro" id="IPR013087">
    <property type="entry name" value="Znf_C2H2_type"/>
</dbReference>
<organism evidence="2 3">
    <name type="scientific">Orbilia brochopaga</name>
    <dbReference type="NCBI Taxonomy" id="3140254"/>
    <lineage>
        <taxon>Eukaryota</taxon>
        <taxon>Fungi</taxon>
        <taxon>Dikarya</taxon>
        <taxon>Ascomycota</taxon>
        <taxon>Pezizomycotina</taxon>
        <taxon>Orbiliomycetes</taxon>
        <taxon>Orbiliales</taxon>
        <taxon>Orbiliaceae</taxon>
        <taxon>Orbilia</taxon>
    </lineage>
</organism>
<comment type="caution">
    <text evidence="2">The sequence shown here is derived from an EMBL/GenBank/DDBJ whole genome shotgun (WGS) entry which is preliminary data.</text>
</comment>
<dbReference type="PROSITE" id="PS00028">
    <property type="entry name" value="ZINC_FINGER_C2H2_1"/>
    <property type="match status" value="1"/>
</dbReference>
<dbReference type="Proteomes" id="UP001375240">
    <property type="component" value="Unassembled WGS sequence"/>
</dbReference>
<evidence type="ECO:0000313" key="3">
    <source>
        <dbReference type="Proteomes" id="UP001375240"/>
    </source>
</evidence>
<dbReference type="AlphaFoldDB" id="A0AAV9UYP5"/>
<keyword evidence="3" id="KW-1185">Reference proteome</keyword>
<dbReference type="EMBL" id="JAVHNQ010000004">
    <property type="protein sequence ID" value="KAK6349964.1"/>
    <property type="molecule type" value="Genomic_DNA"/>
</dbReference>
<evidence type="ECO:0000313" key="2">
    <source>
        <dbReference type="EMBL" id="KAK6349964.1"/>
    </source>
</evidence>
<dbReference type="SMART" id="SM00355">
    <property type="entry name" value="ZnF_C2H2"/>
    <property type="match status" value="5"/>
</dbReference>
<gene>
    <name evidence="2" type="ORF">TWF696_006219</name>
</gene>
<accession>A0AAV9UYP5</accession>